<keyword evidence="1" id="KW-0472">Membrane</keyword>
<organism evidence="2 3">
    <name type="scientific">Telluria antibiotica</name>
    <dbReference type="NCBI Taxonomy" id="2717319"/>
    <lineage>
        <taxon>Bacteria</taxon>
        <taxon>Pseudomonadati</taxon>
        <taxon>Pseudomonadota</taxon>
        <taxon>Betaproteobacteria</taxon>
        <taxon>Burkholderiales</taxon>
        <taxon>Oxalobacteraceae</taxon>
        <taxon>Telluria group</taxon>
        <taxon>Telluria</taxon>
    </lineage>
</organism>
<reference evidence="2 3" key="1">
    <citation type="submission" date="2020-03" db="EMBL/GenBank/DDBJ databases">
        <title>Genome sequence of strain Massilia sp. TW-1.</title>
        <authorList>
            <person name="Chaudhary D.K."/>
        </authorList>
    </citation>
    <scope>NUCLEOTIDE SEQUENCE [LARGE SCALE GENOMIC DNA]</scope>
    <source>
        <strain evidence="2 3">TW-1</strain>
    </source>
</reference>
<dbReference type="Pfam" id="PF12279">
    <property type="entry name" value="DUF3619"/>
    <property type="match status" value="1"/>
</dbReference>
<proteinExistence type="predicted"/>
<dbReference type="EMBL" id="JAAQOM010000005">
    <property type="protein sequence ID" value="NIA53933.1"/>
    <property type="molecule type" value="Genomic_DNA"/>
</dbReference>
<comment type="caution">
    <text evidence="2">The sequence shown here is derived from an EMBL/GenBank/DDBJ whole genome shotgun (WGS) entry which is preliminary data.</text>
</comment>
<evidence type="ECO:0000313" key="2">
    <source>
        <dbReference type="EMBL" id="NIA53933.1"/>
    </source>
</evidence>
<accession>A0ABX0P9F8</accession>
<gene>
    <name evidence="2" type="ORF">HAV22_09785</name>
</gene>
<dbReference type="Proteomes" id="UP000716322">
    <property type="component" value="Unassembled WGS sequence"/>
</dbReference>
<keyword evidence="1" id="KW-0812">Transmembrane</keyword>
<name>A0ABX0P9F8_9BURK</name>
<sequence length="141" mass="15468">MNTDDINLAYKIRHALNDNLDNLPASTTDRLAAARTQALARKKADAPARAKQARQRAAFDVGSLFSMQWVARAAVVAPLLAMVAGMVGVYQYEHEQRAAELAELDAAVMSDDLPLTAYTDHGFNAYLAQQQQAQQQPQRAQ</sequence>
<protein>
    <submittedName>
        <fullName evidence="2">DUF3619 family protein</fullName>
    </submittedName>
</protein>
<dbReference type="RefSeq" id="WP_166858912.1">
    <property type="nucleotide sequence ID" value="NZ_JAAQOM010000005.1"/>
</dbReference>
<dbReference type="InterPro" id="IPR022064">
    <property type="entry name" value="DUF3619"/>
</dbReference>
<evidence type="ECO:0000313" key="3">
    <source>
        <dbReference type="Proteomes" id="UP000716322"/>
    </source>
</evidence>
<feature type="transmembrane region" description="Helical" evidence="1">
    <location>
        <begin position="69"/>
        <end position="90"/>
    </location>
</feature>
<keyword evidence="1" id="KW-1133">Transmembrane helix</keyword>
<keyword evidence="3" id="KW-1185">Reference proteome</keyword>
<evidence type="ECO:0000256" key="1">
    <source>
        <dbReference type="SAM" id="Phobius"/>
    </source>
</evidence>